<protein>
    <recommendedName>
        <fullName evidence="2">Amidohydrolase-related domain-containing protein</fullName>
    </recommendedName>
</protein>
<keyword evidence="4" id="KW-1185">Reference proteome</keyword>
<dbReference type="CDD" id="cd01292">
    <property type="entry name" value="metallo-dependent_hydrolases"/>
    <property type="match status" value="1"/>
</dbReference>
<organism evidence="3 4">
    <name type="scientific">Actinocatenispora thailandica</name>
    <dbReference type="NCBI Taxonomy" id="227318"/>
    <lineage>
        <taxon>Bacteria</taxon>
        <taxon>Bacillati</taxon>
        <taxon>Actinomycetota</taxon>
        <taxon>Actinomycetes</taxon>
        <taxon>Micromonosporales</taxon>
        <taxon>Micromonosporaceae</taxon>
        <taxon>Actinocatenispora</taxon>
    </lineage>
</organism>
<dbReference type="AlphaFoldDB" id="A0A7R7HYB3"/>
<keyword evidence="1" id="KW-0456">Lyase</keyword>
<evidence type="ECO:0000259" key="2">
    <source>
        <dbReference type="Pfam" id="PF04909"/>
    </source>
</evidence>
<dbReference type="InterPro" id="IPR032466">
    <property type="entry name" value="Metal_Hydrolase"/>
</dbReference>
<dbReference type="Proteomes" id="UP000611640">
    <property type="component" value="Chromosome"/>
</dbReference>
<dbReference type="PANTHER" id="PTHR21240">
    <property type="entry name" value="2-AMINO-3-CARBOXYLMUCONATE-6-SEMIALDEHYDE DECARBOXYLASE"/>
    <property type="match status" value="1"/>
</dbReference>
<dbReference type="RefSeq" id="WP_203962788.1">
    <property type="nucleotide sequence ID" value="NZ_AP023355.1"/>
</dbReference>
<dbReference type="SUPFAM" id="SSF51556">
    <property type="entry name" value="Metallo-dependent hydrolases"/>
    <property type="match status" value="1"/>
</dbReference>
<dbReference type="EMBL" id="AP023355">
    <property type="protein sequence ID" value="BCJ36411.1"/>
    <property type="molecule type" value="Genomic_DNA"/>
</dbReference>
<name>A0A7R7HYB3_9ACTN</name>
<evidence type="ECO:0000313" key="4">
    <source>
        <dbReference type="Proteomes" id="UP000611640"/>
    </source>
</evidence>
<evidence type="ECO:0000313" key="3">
    <source>
        <dbReference type="EMBL" id="BCJ36411.1"/>
    </source>
</evidence>
<dbReference type="Gene3D" id="3.20.20.140">
    <property type="entry name" value="Metal-dependent hydrolases"/>
    <property type="match status" value="1"/>
</dbReference>
<accession>A0A7R7HYB3</accession>
<proteinExistence type="predicted"/>
<dbReference type="InterPro" id="IPR006680">
    <property type="entry name" value="Amidohydro-rel"/>
</dbReference>
<dbReference type="Pfam" id="PF04909">
    <property type="entry name" value="Amidohydro_2"/>
    <property type="match status" value="1"/>
</dbReference>
<dbReference type="GO" id="GO:0016831">
    <property type="term" value="F:carboxy-lyase activity"/>
    <property type="evidence" value="ECO:0007669"/>
    <property type="project" value="InterPro"/>
</dbReference>
<feature type="domain" description="Amidohydrolase-related" evidence="2">
    <location>
        <begin position="3"/>
        <end position="271"/>
    </location>
</feature>
<gene>
    <name evidence="3" type="ORF">Athai_39140</name>
</gene>
<dbReference type="PANTHER" id="PTHR21240:SF19">
    <property type="entry name" value="CATALYTIC_ HYDROLASE"/>
    <property type="match status" value="1"/>
</dbReference>
<sequence length="280" mass="30813">MIVDVHAHLFGCADDITDPFRSEAARAHGGEVDLAVCWADYAASCPPGTRTIVVGGKARRSGLWVDDADVARYVAAHPEALIGYLAIDPTQPGWADELRHGHQQLGLRGIKLMPMYAGFDPADPAYDELYTYAERHGLPLLVHTGTTFVSAAPLKYALPVHLDEVAIRHPQLRMVLAHLGHPYEGECIAVIRKHRHVYADVSALHYRPFQLWHSLRLVQDYGVWDKLLFGSDYPFTTVNDSIDGLRAVGAVAGIPGLPPLDTDQIEKLIHRPSLDLLGLS</sequence>
<dbReference type="InterPro" id="IPR032465">
    <property type="entry name" value="ACMSD"/>
</dbReference>
<dbReference type="KEGG" id="atl:Athai_39140"/>
<reference evidence="3 4" key="1">
    <citation type="submission" date="2020-08" db="EMBL/GenBank/DDBJ databases">
        <title>Whole genome shotgun sequence of Actinocatenispora thailandica NBRC 105041.</title>
        <authorList>
            <person name="Komaki H."/>
            <person name="Tamura T."/>
        </authorList>
    </citation>
    <scope>NUCLEOTIDE SEQUENCE [LARGE SCALE GENOMIC DNA]</scope>
    <source>
        <strain evidence="3 4">NBRC 105041</strain>
    </source>
</reference>
<evidence type="ECO:0000256" key="1">
    <source>
        <dbReference type="ARBA" id="ARBA00023239"/>
    </source>
</evidence>
<dbReference type="GO" id="GO:0016787">
    <property type="term" value="F:hydrolase activity"/>
    <property type="evidence" value="ECO:0007669"/>
    <property type="project" value="InterPro"/>
</dbReference>